<accession>A0A0A9G628</accession>
<proteinExistence type="predicted"/>
<reference evidence="2" key="1">
    <citation type="submission" date="2014-09" db="EMBL/GenBank/DDBJ databases">
        <authorList>
            <person name="Magalhaes I.L.F."/>
            <person name="Oliveira U."/>
            <person name="Santos F.R."/>
            <person name="Vidigal T.H.D.A."/>
            <person name="Brescovit A.D."/>
            <person name="Santos A.J."/>
        </authorList>
    </citation>
    <scope>NUCLEOTIDE SEQUENCE</scope>
    <source>
        <tissue evidence="2">Shoot tissue taken approximately 20 cm above the soil surface</tissue>
    </source>
</reference>
<name>A0A0A9G628_ARUDO</name>
<feature type="signal peptide" evidence="1">
    <location>
        <begin position="1"/>
        <end position="18"/>
    </location>
</feature>
<evidence type="ECO:0000313" key="2">
    <source>
        <dbReference type="EMBL" id="JAE17996.1"/>
    </source>
</evidence>
<organism evidence="2">
    <name type="scientific">Arundo donax</name>
    <name type="common">Giant reed</name>
    <name type="synonym">Donax arundinaceus</name>
    <dbReference type="NCBI Taxonomy" id="35708"/>
    <lineage>
        <taxon>Eukaryota</taxon>
        <taxon>Viridiplantae</taxon>
        <taxon>Streptophyta</taxon>
        <taxon>Embryophyta</taxon>
        <taxon>Tracheophyta</taxon>
        <taxon>Spermatophyta</taxon>
        <taxon>Magnoliopsida</taxon>
        <taxon>Liliopsida</taxon>
        <taxon>Poales</taxon>
        <taxon>Poaceae</taxon>
        <taxon>PACMAD clade</taxon>
        <taxon>Arundinoideae</taxon>
        <taxon>Arundineae</taxon>
        <taxon>Arundo</taxon>
    </lineage>
</organism>
<dbReference type="AlphaFoldDB" id="A0A0A9G628"/>
<keyword evidence="1" id="KW-0732">Signal</keyword>
<feature type="chain" id="PRO_5002046160" evidence="1">
    <location>
        <begin position="19"/>
        <end position="42"/>
    </location>
</feature>
<protein>
    <submittedName>
        <fullName evidence="2">Uncharacterized protein</fullName>
    </submittedName>
</protein>
<dbReference type="EMBL" id="GBRH01179900">
    <property type="protein sequence ID" value="JAE17996.1"/>
    <property type="molecule type" value="Transcribed_RNA"/>
</dbReference>
<reference evidence="2" key="2">
    <citation type="journal article" date="2015" name="Data Brief">
        <title>Shoot transcriptome of the giant reed, Arundo donax.</title>
        <authorList>
            <person name="Barrero R.A."/>
            <person name="Guerrero F.D."/>
            <person name="Moolhuijzen P."/>
            <person name="Goolsby J.A."/>
            <person name="Tidwell J."/>
            <person name="Bellgard S.E."/>
            <person name="Bellgard M.I."/>
        </authorList>
    </citation>
    <scope>NUCLEOTIDE SEQUENCE</scope>
    <source>
        <tissue evidence="2">Shoot tissue taken approximately 20 cm above the soil surface</tissue>
    </source>
</reference>
<evidence type="ECO:0000256" key="1">
    <source>
        <dbReference type="SAM" id="SignalP"/>
    </source>
</evidence>
<sequence>MIHFIAVCSVLSGVLVHTQKIGLGRVLFWWFNFDIYSYMFNS</sequence>